<dbReference type="Pfam" id="PF12833">
    <property type="entry name" value="HTH_18"/>
    <property type="match status" value="1"/>
</dbReference>
<proteinExistence type="predicted"/>
<evidence type="ECO:0000313" key="5">
    <source>
        <dbReference type="EMBL" id="OQP52376.1"/>
    </source>
</evidence>
<evidence type="ECO:0000256" key="1">
    <source>
        <dbReference type="ARBA" id="ARBA00023015"/>
    </source>
</evidence>
<dbReference type="PROSITE" id="PS01124">
    <property type="entry name" value="HTH_ARAC_FAMILY_2"/>
    <property type="match status" value="1"/>
</dbReference>
<keyword evidence="6" id="KW-1185">Reference proteome</keyword>
<name>A0ABX3P0T9_9BACT</name>
<comment type="caution">
    <text evidence="5">The sequence shown here is derived from an EMBL/GenBank/DDBJ whole genome shotgun (WGS) entry which is preliminary data.</text>
</comment>
<dbReference type="InterPro" id="IPR018060">
    <property type="entry name" value="HTH_AraC"/>
</dbReference>
<dbReference type="InterPro" id="IPR009057">
    <property type="entry name" value="Homeodomain-like_sf"/>
</dbReference>
<accession>A0ABX3P0T9</accession>
<evidence type="ECO:0000259" key="4">
    <source>
        <dbReference type="PROSITE" id="PS01124"/>
    </source>
</evidence>
<dbReference type="EMBL" id="LWBO01000004">
    <property type="protein sequence ID" value="OQP52376.1"/>
    <property type="molecule type" value="Genomic_DNA"/>
</dbReference>
<keyword evidence="2" id="KW-0238">DNA-binding</keyword>
<dbReference type="Gene3D" id="1.10.10.60">
    <property type="entry name" value="Homeodomain-like"/>
    <property type="match status" value="1"/>
</dbReference>
<dbReference type="PANTHER" id="PTHR43280">
    <property type="entry name" value="ARAC-FAMILY TRANSCRIPTIONAL REGULATOR"/>
    <property type="match status" value="1"/>
</dbReference>
<reference evidence="5 6" key="1">
    <citation type="submission" date="2016-04" db="EMBL/GenBank/DDBJ databases">
        <authorList>
            <person name="Chen L."/>
            <person name="Zhuang W."/>
            <person name="Wang G."/>
        </authorList>
    </citation>
    <scope>NUCLEOTIDE SEQUENCE [LARGE SCALE GENOMIC DNA]</scope>
    <source>
        <strain evidence="6">GR20</strain>
    </source>
</reference>
<sequence length="290" mass="33480">MGAIKTFTLSTHSQLFSVPDTNKEYLFVEAGKHPYYAEPYRAESYAIVFIKEGGVRLNVGLSAMDVDAPAMITLGPSVIRFFTKRTDLLKMDVIFFKDTFLLEHHVDPLFLTKFDFFENNERPTLLLKEPFLTKYSKIFDLFQLTQTTSDFHQPQIIRAYIFALIYEIDGYYRQHASAEPAVQNAHPLFTKFRQLLRRHYMQEHKLDFYAGQLHLTPKSLSAAIKKYTGKPAGKWIDDAVILEAKVLLQNKALTVSQVSEMLNFSDQSVFGKFFRANAGMTPVEYRKKFI</sequence>
<dbReference type="SUPFAM" id="SSF46689">
    <property type="entry name" value="Homeodomain-like"/>
    <property type="match status" value="1"/>
</dbReference>
<feature type="domain" description="HTH araC/xylS-type" evidence="4">
    <location>
        <begin position="190"/>
        <end position="288"/>
    </location>
</feature>
<dbReference type="PANTHER" id="PTHR43280:SF32">
    <property type="entry name" value="TRANSCRIPTIONAL REGULATORY PROTEIN"/>
    <property type="match status" value="1"/>
</dbReference>
<keyword evidence="3" id="KW-0804">Transcription</keyword>
<keyword evidence="1" id="KW-0805">Transcription regulation</keyword>
<organism evidence="5 6">
    <name type="scientific">Niastella koreensis</name>
    <dbReference type="NCBI Taxonomy" id="354356"/>
    <lineage>
        <taxon>Bacteria</taxon>
        <taxon>Pseudomonadati</taxon>
        <taxon>Bacteroidota</taxon>
        <taxon>Chitinophagia</taxon>
        <taxon>Chitinophagales</taxon>
        <taxon>Chitinophagaceae</taxon>
        <taxon>Niastella</taxon>
    </lineage>
</organism>
<dbReference type="RefSeq" id="WP_014220428.1">
    <property type="nucleotide sequence ID" value="NZ_LWBO01000004.1"/>
</dbReference>
<evidence type="ECO:0000256" key="3">
    <source>
        <dbReference type="ARBA" id="ARBA00023163"/>
    </source>
</evidence>
<dbReference type="SMART" id="SM00342">
    <property type="entry name" value="HTH_ARAC"/>
    <property type="match status" value="1"/>
</dbReference>
<evidence type="ECO:0000313" key="6">
    <source>
        <dbReference type="Proteomes" id="UP000192277"/>
    </source>
</evidence>
<gene>
    <name evidence="5" type="ORF">A4D02_24610</name>
</gene>
<dbReference type="Proteomes" id="UP000192277">
    <property type="component" value="Unassembled WGS sequence"/>
</dbReference>
<protein>
    <submittedName>
        <fullName evidence="5">AraC family transcriptional regulator</fullName>
    </submittedName>
</protein>
<evidence type="ECO:0000256" key="2">
    <source>
        <dbReference type="ARBA" id="ARBA00023125"/>
    </source>
</evidence>